<name>A0A1X2I369_9FUNG</name>
<sequence>MVIIFLWLDGQFIWLPFVIVAVAVVECCELNGILASQIKIIVIVKFIHRVIID</sequence>
<reference evidence="2 3" key="1">
    <citation type="submission" date="2016-07" db="EMBL/GenBank/DDBJ databases">
        <title>Pervasive Adenine N6-methylation of Active Genes in Fungi.</title>
        <authorList>
            <consortium name="DOE Joint Genome Institute"/>
            <person name="Mondo S.J."/>
            <person name="Dannebaum R.O."/>
            <person name="Kuo R.C."/>
            <person name="Labutti K."/>
            <person name="Haridas S."/>
            <person name="Kuo A."/>
            <person name="Salamov A."/>
            <person name="Ahrendt S.R."/>
            <person name="Lipzen A."/>
            <person name="Sullivan W."/>
            <person name="Andreopoulos W.B."/>
            <person name="Clum A."/>
            <person name="Lindquist E."/>
            <person name="Daum C."/>
            <person name="Ramamoorthy G.K."/>
            <person name="Gryganskyi A."/>
            <person name="Culley D."/>
            <person name="Magnuson J.K."/>
            <person name="James T.Y."/>
            <person name="O'Malley M.A."/>
            <person name="Stajich J.E."/>
            <person name="Spatafora J.W."/>
            <person name="Visel A."/>
            <person name="Grigoriev I.V."/>
        </authorList>
    </citation>
    <scope>NUCLEOTIDE SEQUENCE [LARGE SCALE GENOMIC DNA]</scope>
    <source>
        <strain evidence="2 3">NRRL 1336</strain>
    </source>
</reference>
<keyword evidence="1" id="KW-0812">Transmembrane</keyword>
<evidence type="ECO:0000313" key="3">
    <source>
        <dbReference type="Proteomes" id="UP000193560"/>
    </source>
</evidence>
<dbReference type="AlphaFoldDB" id="A0A1X2I369"/>
<evidence type="ECO:0000256" key="1">
    <source>
        <dbReference type="SAM" id="Phobius"/>
    </source>
</evidence>
<organism evidence="2 3">
    <name type="scientific">Absidia repens</name>
    <dbReference type="NCBI Taxonomy" id="90262"/>
    <lineage>
        <taxon>Eukaryota</taxon>
        <taxon>Fungi</taxon>
        <taxon>Fungi incertae sedis</taxon>
        <taxon>Mucoromycota</taxon>
        <taxon>Mucoromycotina</taxon>
        <taxon>Mucoromycetes</taxon>
        <taxon>Mucorales</taxon>
        <taxon>Cunninghamellaceae</taxon>
        <taxon>Absidia</taxon>
    </lineage>
</organism>
<protein>
    <submittedName>
        <fullName evidence="2">Uncharacterized protein</fullName>
    </submittedName>
</protein>
<gene>
    <name evidence="2" type="ORF">BCR42DRAFT_426239</name>
</gene>
<feature type="transmembrane region" description="Helical" evidence="1">
    <location>
        <begin position="12"/>
        <end position="35"/>
    </location>
</feature>
<evidence type="ECO:0000313" key="2">
    <source>
        <dbReference type="EMBL" id="ORZ07426.1"/>
    </source>
</evidence>
<keyword evidence="1" id="KW-0472">Membrane</keyword>
<keyword evidence="1" id="KW-1133">Transmembrane helix</keyword>
<accession>A0A1X2I369</accession>
<dbReference type="Proteomes" id="UP000193560">
    <property type="component" value="Unassembled WGS sequence"/>
</dbReference>
<dbReference type="EMBL" id="MCGE01000035">
    <property type="protein sequence ID" value="ORZ07426.1"/>
    <property type="molecule type" value="Genomic_DNA"/>
</dbReference>
<proteinExistence type="predicted"/>
<keyword evidence="3" id="KW-1185">Reference proteome</keyword>
<comment type="caution">
    <text evidence="2">The sequence shown here is derived from an EMBL/GenBank/DDBJ whole genome shotgun (WGS) entry which is preliminary data.</text>
</comment>